<dbReference type="EMBL" id="BMAC01000201">
    <property type="protein sequence ID" value="GFP89795.1"/>
    <property type="molecule type" value="Genomic_DNA"/>
</dbReference>
<accession>A0A830C336</accession>
<dbReference type="InterPro" id="IPR032675">
    <property type="entry name" value="LRR_dom_sf"/>
</dbReference>
<evidence type="ECO:0000313" key="4">
    <source>
        <dbReference type="Proteomes" id="UP000653305"/>
    </source>
</evidence>
<dbReference type="Gene3D" id="3.80.10.10">
    <property type="entry name" value="Ribonuclease Inhibitor"/>
    <property type="match status" value="1"/>
</dbReference>
<gene>
    <name evidence="3" type="ORF">PHJA_001123300</name>
</gene>
<comment type="caution">
    <text evidence="3">The sequence shown here is derived from an EMBL/GenBank/DDBJ whole genome shotgun (WGS) entry which is preliminary data.</text>
</comment>
<dbReference type="PANTHER" id="PTHR34145">
    <property type="entry name" value="OS02G0105600 PROTEIN"/>
    <property type="match status" value="1"/>
</dbReference>
<dbReference type="SUPFAM" id="SSF52047">
    <property type="entry name" value="RNI-like"/>
    <property type="match status" value="1"/>
</dbReference>
<dbReference type="Pfam" id="PF00646">
    <property type="entry name" value="F-box"/>
    <property type="match status" value="1"/>
</dbReference>
<feature type="domain" description="At1g61320/AtMIF1 LRR" evidence="2">
    <location>
        <begin position="79"/>
        <end position="422"/>
    </location>
</feature>
<keyword evidence="4" id="KW-1185">Reference proteome</keyword>
<organism evidence="3 4">
    <name type="scientific">Phtheirospermum japonicum</name>
    <dbReference type="NCBI Taxonomy" id="374723"/>
    <lineage>
        <taxon>Eukaryota</taxon>
        <taxon>Viridiplantae</taxon>
        <taxon>Streptophyta</taxon>
        <taxon>Embryophyta</taxon>
        <taxon>Tracheophyta</taxon>
        <taxon>Spermatophyta</taxon>
        <taxon>Magnoliopsida</taxon>
        <taxon>eudicotyledons</taxon>
        <taxon>Gunneridae</taxon>
        <taxon>Pentapetalae</taxon>
        <taxon>asterids</taxon>
        <taxon>lamiids</taxon>
        <taxon>Lamiales</taxon>
        <taxon>Orobanchaceae</taxon>
        <taxon>Orobanchaceae incertae sedis</taxon>
        <taxon>Phtheirospermum</taxon>
    </lineage>
</organism>
<protein>
    <submittedName>
        <fullName evidence="3">Putative F-box/FBD/LRR-repeat protein at5g44950</fullName>
    </submittedName>
</protein>
<evidence type="ECO:0000259" key="2">
    <source>
        <dbReference type="Pfam" id="PF23622"/>
    </source>
</evidence>
<name>A0A830C336_9LAMI</name>
<dbReference type="AlphaFoldDB" id="A0A830C336"/>
<sequence>MEANNNVDLISQLSDDILISIMARLRTEEAVRTSILSNRWRNLYKFIPDIEFRCEHLVGRSVFSPHDSNSIINGVDRFLRLRSGFKIRSLKLSCCLMKLLHTDRYEQFIYSLGRLGIEKLVLRCSCCQNPSDLSFSCHLLSQMPSLRYFDLFDCSLHQMPSLKYFEVGLCSLHHPMPASLKLTQSNNSLQVLRLNRVIVVDGALECILSNCLSLDSLSIESCEFPSKLFIRGPNLQLKRLRIDFVTGVEEIELYASNLVRFEFRSNEVVNFRFDHAPKLENISLDFQNQNAMSYVRTRLVKDLPHLKSLFVASKGDIYKVSMKNQTLRNLRQLKLHIYVTKVLSLLTLAPFLKSCPVLQEFHLDTEFVEYNEVGVKGTDVAVIHTGLKKVEITGHTGTKSEIEFALYILKSAICLEQMQISRCPKWYGGYGRWMGHDQPGWSAQTLYTIRKYLIGQAISKTARVTIQHSPFYEFNWMRRDTHFGSSIFD</sequence>
<dbReference type="PANTHER" id="PTHR34145:SF28">
    <property type="entry name" value="F-BOX DOMAIN-CONTAINING PROTEIN"/>
    <property type="match status" value="1"/>
</dbReference>
<dbReference type="OrthoDB" id="904489at2759"/>
<proteinExistence type="predicted"/>
<dbReference type="InterPro" id="IPR036047">
    <property type="entry name" value="F-box-like_dom_sf"/>
</dbReference>
<dbReference type="InterPro" id="IPR055357">
    <property type="entry name" value="LRR_At1g61320_AtMIF1"/>
</dbReference>
<dbReference type="InterPro" id="IPR001810">
    <property type="entry name" value="F-box_dom"/>
</dbReference>
<dbReference type="SUPFAM" id="SSF81383">
    <property type="entry name" value="F-box domain"/>
    <property type="match status" value="1"/>
</dbReference>
<feature type="domain" description="F-box" evidence="1">
    <location>
        <begin position="10"/>
        <end position="43"/>
    </location>
</feature>
<dbReference type="Proteomes" id="UP000653305">
    <property type="component" value="Unassembled WGS sequence"/>
</dbReference>
<dbReference type="InterPro" id="IPR053772">
    <property type="entry name" value="At1g61320/At1g61330-like"/>
</dbReference>
<evidence type="ECO:0000259" key="1">
    <source>
        <dbReference type="Pfam" id="PF00646"/>
    </source>
</evidence>
<reference evidence="3" key="1">
    <citation type="submission" date="2020-07" db="EMBL/GenBank/DDBJ databases">
        <title>Ethylene signaling mediates host invasion by parasitic plants.</title>
        <authorList>
            <person name="Yoshida S."/>
        </authorList>
    </citation>
    <scope>NUCLEOTIDE SEQUENCE</scope>
    <source>
        <strain evidence="3">Okayama</strain>
    </source>
</reference>
<dbReference type="InterPro" id="IPR053781">
    <property type="entry name" value="F-box_AtFBL13-like"/>
</dbReference>
<evidence type="ECO:0000313" key="3">
    <source>
        <dbReference type="EMBL" id="GFP89795.1"/>
    </source>
</evidence>
<dbReference type="Pfam" id="PF23622">
    <property type="entry name" value="LRR_At1g61320_AtMIF1"/>
    <property type="match status" value="1"/>
</dbReference>
<dbReference type="CDD" id="cd22160">
    <property type="entry name" value="F-box_AtFBL13-like"/>
    <property type="match status" value="1"/>
</dbReference>